<reference evidence="2" key="1">
    <citation type="submission" date="2022-11" db="UniProtKB">
        <authorList>
            <consortium name="WormBaseParasite"/>
        </authorList>
    </citation>
    <scope>IDENTIFICATION</scope>
</reference>
<keyword evidence="1" id="KW-1185">Reference proteome</keyword>
<dbReference type="WBParaSite" id="PSU_v2.g15622.t1">
    <property type="protein sequence ID" value="PSU_v2.g15622.t1"/>
    <property type="gene ID" value="PSU_v2.g15622"/>
</dbReference>
<evidence type="ECO:0000313" key="2">
    <source>
        <dbReference type="WBParaSite" id="PSU_v2.g15622.t1"/>
    </source>
</evidence>
<dbReference type="AlphaFoldDB" id="A0A914Y8M7"/>
<proteinExistence type="predicted"/>
<sequence>MQLRAYTTINGSKPTRSLVLFSFERGTVSDLCAFIAEKFFCPFGSTFSVSVKSALEPGGDPAFYKVTPDVVLEDASEMSVVVELPTSDPAAFQLSQSVSQLQLLAHLHSSQMFPGATGTAVVTETPSDDAQFLEQVTAIFSTNTSSDPDEPPEKAASYSTLLHAVYLSQRQAVDESYVAMKPANPVLLCHVMVLLFLH</sequence>
<protein>
    <submittedName>
        <fullName evidence="2">Uncharacterized protein</fullName>
    </submittedName>
</protein>
<name>A0A914Y8M7_9BILA</name>
<evidence type="ECO:0000313" key="1">
    <source>
        <dbReference type="Proteomes" id="UP000887577"/>
    </source>
</evidence>
<organism evidence="1 2">
    <name type="scientific">Panagrolaimus superbus</name>
    <dbReference type="NCBI Taxonomy" id="310955"/>
    <lineage>
        <taxon>Eukaryota</taxon>
        <taxon>Metazoa</taxon>
        <taxon>Ecdysozoa</taxon>
        <taxon>Nematoda</taxon>
        <taxon>Chromadorea</taxon>
        <taxon>Rhabditida</taxon>
        <taxon>Tylenchina</taxon>
        <taxon>Panagrolaimomorpha</taxon>
        <taxon>Panagrolaimoidea</taxon>
        <taxon>Panagrolaimidae</taxon>
        <taxon>Panagrolaimus</taxon>
    </lineage>
</organism>
<dbReference type="Proteomes" id="UP000887577">
    <property type="component" value="Unplaced"/>
</dbReference>
<accession>A0A914Y8M7</accession>